<gene>
    <name evidence="3" type="ORF">ACFQBM_14065</name>
</gene>
<organism evidence="3 4">
    <name type="scientific">Microbulbifer taiwanensis</name>
    <dbReference type="NCBI Taxonomy" id="986746"/>
    <lineage>
        <taxon>Bacteria</taxon>
        <taxon>Pseudomonadati</taxon>
        <taxon>Pseudomonadota</taxon>
        <taxon>Gammaproteobacteria</taxon>
        <taxon>Cellvibrionales</taxon>
        <taxon>Microbulbiferaceae</taxon>
        <taxon>Microbulbifer</taxon>
    </lineage>
</organism>
<dbReference type="SUPFAM" id="SSF51735">
    <property type="entry name" value="NAD(P)-binding Rossmann-fold domains"/>
    <property type="match status" value="1"/>
</dbReference>
<dbReference type="Gene3D" id="3.40.50.720">
    <property type="entry name" value="NAD(P)-binding Rossmann-like Domain"/>
    <property type="match status" value="1"/>
</dbReference>
<dbReference type="InterPro" id="IPR036291">
    <property type="entry name" value="NAD(P)-bd_dom_sf"/>
</dbReference>
<dbReference type="PANTHER" id="PTHR43639:SF1">
    <property type="entry name" value="SHORT-CHAIN DEHYDROGENASE_REDUCTASE FAMILY PROTEIN"/>
    <property type="match status" value="1"/>
</dbReference>
<dbReference type="GO" id="GO:0047040">
    <property type="term" value="F:pteridine reductase activity"/>
    <property type="evidence" value="ECO:0007669"/>
    <property type="project" value="UniProtKB-EC"/>
</dbReference>
<evidence type="ECO:0000313" key="4">
    <source>
        <dbReference type="Proteomes" id="UP001596425"/>
    </source>
</evidence>
<evidence type="ECO:0000256" key="1">
    <source>
        <dbReference type="ARBA" id="ARBA00006484"/>
    </source>
</evidence>
<proteinExistence type="inferred from homology"/>
<dbReference type="EC" id="1.5.1.33" evidence="3"/>
<dbReference type="PRINTS" id="PR00081">
    <property type="entry name" value="GDHRDH"/>
</dbReference>
<sequence length="247" mass="26339">MRNALITGAAARLGRAIARELHRDHRVIIHYRSSAGAAQQLVEELNSVRPDSAVAIQSELGSATDCERLAEQATDQWGGIDVLVNNASAFFPTPVGSADEQQWDQLIGSNLKAPFFLSQALAKTLSRASNGGGSGCIVNMADIHAERPMPRHPIYCAAKAGLVMLTKSLALELAPEVRVNSVAPGAILWPEQETGDEAAQAQILERIPLARTGSEADIARTVRFLVTEAPYISGQVIAVDGGRNLNI</sequence>
<dbReference type="PROSITE" id="PS00061">
    <property type="entry name" value="ADH_SHORT"/>
    <property type="match status" value="1"/>
</dbReference>
<comment type="caution">
    <text evidence="3">The sequence shown here is derived from an EMBL/GenBank/DDBJ whole genome shotgun (WGS) entry which is preliminary data.</text>
</comment>
<dbReference type="InterPro" id="IPR002347">
    <property type="entry name" value="SDR_fam"/>
</dbReference>
<keyword evidence="4" id="KW-1185">Reference proteome</keyword>
<dbReference type="EMBL" id="JBHSVR010000001">
    <property type="protein sequence ID" value="MFC6634422.1"/>
    <property type="molecule type" value="Genomic_DNA"/>
</dbReference>
<comment type="similarity">
    <text evidence="1">Belongs to the short-chain dehydrogenases/reductases (SDR) family.</text>
</comment>
<dbReference type="InterPro" id="IPR020904">
    <property type="entry name" value="Sc_DH/Rdtase_CS"/>
</dbReference>
<protein>
    <submittedName>
        <fullName evidence="3">Pteridine reductase</fullName>
        <ecNumber evidence="3">1.5.1.33</ecNumber>
    </submittedName>
</protein>
<dbReference type="RefSeq" id="WP_193193835.1">
    <property type="nucleotide sequence ID" value="NZ_JACZFR010000051.1"/>
</dbReference>
<evidence type="ECO:0000256" key="2">
    <source>
        <dbReference type="ARBA" id="ARBA00023002"/>
    </source>
</evidence>
<dbReference type="Pfam" id="PF13561">
    <property type="entry name" value="adh_short_C2"/>
    <property type="match status" value="1"/>
</dbReference>
<dbReference type="NCBIfam" id="NF006598">
    <property type="entry name" value="PRK09135.1"/>
    <property type="match status" value="1"/>
</dbReference>
<evidence type="ECO:0000313" key="3">
    <source>
        <dbReference type="EMBL" id="MFC6634422.1"/>
    </source>
</evidence>
<keyword evidence="2 3" id="KW-0560">Oxidoreductase</keyword>
<dbReference type="Proteomes" id="UP001596425">
    <property type="component" value="Unassembled WGS sequence"/>
</dbReference>
<name>A0ABW1YNU6_9GAMM</name>
<dbReference type="PANTHER" id="PTHR43639">
    <property type="entry name" value="OXIDOREDUCTASE, SHORT-CHAIN DEHYDROGENASE/REDUCTASE FAMILY (AFU_ORTHOLOGUE AFUA_5G02870)"/>
    <property type="match status" value="1"/>
</dbReference>
<dbReference type="PRINTS" id="PR00080">
    <property type="entry name" value="SDRFAMILY"/>
</dbReference>
<reference evidence="4" key="1">
    <citation type="journal article" date="2019" name="Int. J. Syst. Evol. Microbiol.">
        <title>The Global Catalogue of Microorganisms (GCM) 10K type strain sequencing project: providing services to taxonomists for standard genome sequencing and annotation.</title>
        <authorList>
            <consortium name="The Broad Institute Genomics Platform"/>
            <consortium name="The Broad Institute Genome Sequencing Center for Infectious Disease"/>
            <person name="Wu L."/>
            <person name="Ma J."/>
        </authorList>
    </citation>
    <scope>NUCLEOTIDE SEQUENCE [LARGE SCALE GENOMIC DNA]</scope>
    <source>
        <strain evidence="4">CGMCC 1.13718</strain>
    </source>
</reference>
<accession>A0ABW1YNU6</accession>